<dbReference type="GO" id="GO:0005525">
    <property type="term" value="F:GTP binding"/>
    <property type="evidence" value="ECO:0007669"/>
    <property type="project" value="UniProtKB-KW"/>
</dbReference>
<reference evidence="7" key="1">
    <citation type="submission" date="2023-07" db="EMBL/GenBank/DDBJ databases">
        <authorList>
            <consortium name="AG Swart"/>
            <person name="Singh M."/>
            <person name="Singh A."/>
            <person name="Seah K."/>
            <person name="Emmerich C."/>
        </authorList>
    </citation>
    <scope>NUCLEOTIDE SEQUENCE</scope>
    <source>
        <strain evidence="7">DP1</strain>
    </source>
</reference>
<comment type="function">
    <text evidence="6">Small GTPase required for proper nuclear import of RNA polymerase II and III (RNAPII and RNAPIII). May act at an RNAP assembly step prior to nuclear import.</text>
</comment>
<gene>
    <name evidence="7" type="ORF">ECRASSUSDP1_LOCUS19453</name>
</gene>
<keyword evidence="5 6" id="KW-0342">GTP-binding</keyword>
<dbReference type="InterPro" id="IPR030228">
    <property type="entry name" value="Gpn3"/>
</dbReference>
<dbReference type="EMBL" id="CAMPGE010019750">
    <property type="protein sequence ID" value="CAI2378061.1"/>
    <property type="molecule type" value="Genomic_DNA"/>
</dbReference>
<evidence type="ECO:0000256" key="6">
    <source>
        <dbReference type="RuleBase" id="RU365059"/>
    </source>
</evidence>
<evidence type="ECO:0000256" key="3">
    <source>
        <dbReference type="ARBA" id="ARBA00022741"/>
    </source>
</evidence>
<evidence type="ECO:0000313" key="7">
    <source>
        <dbReference type="EMBL" id="CAI2378061.1"/>
    </source>
</evidence>
<sequence length="272" mass="30885">MSSGFGQLVIGPAGSGKSTYCYYMQEHGGLNRKTVKVCNLDPAAENFKYTCDIDVRDLISLEDVMEELEYGPNGGLIYCMEYLLENMDWLHDEICEFAEDSYIIFDCPGQIELYSHMTIMTQITNKIKSWGYNLCAVFCCDATISMSHSNNFISNSLVSLSTMMQIELPHLNVLTKCDLIEDKKGMERIMDSDPTQLISNDKEASKFNKKYHGLNSVIANVLEDFSLIRFVSLDVTDEESIERVMNEVDMLVQYKDYALPDDAAYNLQDEEG</sequence>
<protein>
    <recommendedName>
        <fullName evidence="2 6">GPN-loop GTPase 3</fullName>
    </recommendedName>
</protein>
<dbReference type="PANTHER" id="PTHR21231">
    <property type="entry name" value="XPA-BINDING PROTEIN 1-RELATED"/>
    <property type="match status" value="1"/>
</dbReference>
<dbReference type="AlphaFoldDB" id="A0AAD1XT20"/>
<evidence type="ECO:0000256" key="5">
    <source>
        <dbReference type="ARBA" id="ARBA00023134"/>
    </source>
</evidence>
<dbReference type="SUPFAM" id="SSF52540">
    <property type="entry name" value="P-loop containing nucleoside triphosphate hydrolases"/>
    <property type="match status" value="1"/>
</dbReference>
<dbReference type="CDD" id="cd17872">
    <property type="entry name" value="GPN3"/>
    <property type="match status" value="1"/>
</dbReference>
<accession>A0AAD1XT20</accession>
<proteinExistence type="inferred from homology"/>
<keyword evidence="3 6" id="KW-0547">Nucleotide-binding</keyword>
<evidence type="ECO:0000256" key="2">
    <source>
        <dbReference type="ARBA" id="ARBA00014587"/>
    </source>
</evidence>
<keyword evidence="8" id="KW-1185">Reference proteome</keyword>
<comment type="subunit">
    <text evidence="6">Binds to RNA polymerase II (RNAPII).</text>
</comment>
<comment type="similarity">
    <text evidence="1 6">Belongs to the GPN-loop GTPase family.</text>
</comment>
<dbReference type="PANTHER" id="PTHR21231:SF7">
    <property type="entry name" value="GPN-LOOP GTPASE 3"/>
    <property type="match status" value="1"/>
</dbReference>
<name>A0AAD1XT20_EUPCR</name>
<dbReference type="Pfam" id="PF03029">
    <property type="entry name" value="ATP_bind_1"/>
    <property type="match status" value="1"/>
</dbReference>
<dbReference type="InterPro" id="IPR004130">
    <property type="entry name" value="Gpn"/>
</dbReference>
<evidence type="ECO:0000256" key="1">
    <source>
        <dbReference type="ARBA" id="ARBA00005290"/>
    </source>
</evidence>
<keyword evidence="4 6" id="KW-0378">Hydrolase</keyword>
<dbReference type="Gene3D" id="3.40.50.300">
    <property type="entry name" value="P-loop containing nucleotide triphosphate hydrolases"/>
    <property type="match status" value="1"/>
</dbReference>
<evidence type="ECO:0000313" key="8">
    <source>
        <dbReference type="Proteomes" id="UP001295684"/>
    </source>
</evidence>
<evidence type="ECO:0000256" key="4">
    <source>
        <dbReference type="ARBA" id="ARBA00022801"/>
    </source>
</evidence>
<comment type="caution">
    <text evidence="7">The sequence shown here is derived from an EMBL/GenBank/DDBJ whole genome shotgun (WGS) entry which is preliminary data.</text>
</comment>
<dbReference type="InterPro" id="IPR027417">
    <property type="entry name" value="P-loop_NTPase"/>
</dbReference>
<organism evidence="7 8">
    <name type="scientific">Euplotes crassus</name>
    <dbReference type="NCBI Taxonomy" id="5936"/>
    <lineage>
        <taxon>Eukaryota</taxon>
        <taxon>Sar</taxon>
        <taxon>Alveolata</taxon>
        <taxon>Ciliophora</taxon>
        <taxon>Intramacronucleata</taxon>
        <taxon>Spirotrichea</taxon>
        <taxon>Hypotrichia</taxon>
        <taxon>Euplotida</taxon>
        <taxon>Euplotidae</taxon>
        <taxon>Moneuplotes</taxon>
    </lineage>
</organism>
<dbReference type="FunFam" id="3.40.50.300:FF:000338">
    <property type="entry name" value="GPN-loop GTPase 2"/>
    <property type="match status" value="1"/>
</dbReference>
<dbReference type="GO" id="GO:0003924">
    <property type="term" value="F:GTPase activity"/>
    <property type="evidence" value="ECO:0007669"/>
    <property type="project" value="TreeGrafter"/>
</dbReference>
<dbReference type="Proteomes" id="UP001295684">
    <property type="component" value="Unassembled WGS sequence"/>
</dbReference>